<evidence type="ECO:0000313" key="1">
    <source>
        <dbReference type="EMBL" id="CAG6728323.1"/>
    </source>
</evidence>
<dbReference type="EMBL" id="HBUF01583193">
    <property type="protein sequence ID" value="CAG6770910.1"/>
    <property type="molecule type" value="Transcribed_RNA"/>
</dbReference>
<dbReference type="EMBL" id="HBUF01583192">
    <property type="protein sequence ID" value="CAG6770909.1"/>
    <property type="molecule type" value="Transcribed_RNA"/>
</dbReference>
<protein>
    <submittedName>
        <fullName evidence="1">Uncharacterized protein</fullName>
    </submittedName>
</protein>
<dbReference type="AlphaFoldDB" id="A0A8D9DSD9"/>
<proteinExistence type="predicted"/>
<dbReference type="EMBL" id="HBUF01226377">
    <property type="protein sequence ID" value="CAG6671600.1"/>
    <property type="molecule type" value="Transcribed_RNA"/>
</dbReference>
<sequence>MFLTLSSKENIPQFGNGAIQFECSRDICSCATLTMACTCLRTSICLLTGNLSNIFAMLKKNKSFSFNFITDSAALRRSSFPTLVSGRSWDDWNVLVWCFPFTNCSSLLSFNAFTLTILM</sequence>
<dbReference type="EMBL" id="HBUF01376010">
    <property type="protein sequence ID" value="CAG6728324.1"/>
    <property type="molecule type" value="Transcribed_RNA"/>
</dbReference>
<dbReference type="EMBL" id="HBUF01583194">
    <property type="protein sequence ID" value="CAG6770911.1"/>
    <property type="molecule type" value="Transcribed_RNA"/>
</dbReference>
<dbReference type="EMBL" id="HBUF01226376">
    <property type="protein sequence ID" value="CAG6671599.1"/>
    <property type="molecule type" value="Transcribed_RNA"/>
</dbReference>
<name>A0A8D9DSD9_9HEMI</name>
<organism evidence="1">
    <name type="scientific">Cacopsylla melanoneura</name>
    <dbReference type="NCBI Taxonomy" id="428564"/>
    <lineage>
        <taxon>Eukaryota</taxon>
        <taxon>Metazoa</taxon>
        <taxon>Ecdysozoa</taxon>
        <taxon>Arthropoda</taxon>
        <taxon>Hexapoda</taxon>
        <taxon>Insecta</taxon>
        <taxon>Pterygota</taxon>
        <taxon>Neoptera</taxon>
        <taxon>Paraneoptera</taxon>
        <taxon>Hemiptera</taxon>
        <taxon>Sternorrhyncha</taxon>
        <taxon>Psylloidea</taxon>
        <taxon>Psyllidae</taxon>
        <taxon>Psyllinae</taxon>
        <taxon>Cacopsylla</taxon>
    </lineage>
</organism>
<dbReference type="EMBL" id="HBUF01583191">
    <property type="protein sequence ID" value="CAG6770908.1"/>
    <property type="molecule type" value="Transcribed_RNA"/>
</dbReference>
<reference evidence="1" key="1">
    <citation type="submission" date="2021-05" db="EMBL/GenBank/DDBJ databases">
        <authorList>
            <person name="Alioto T."/>
            <person name="Alioto T."/>
            <person name="Gomez Garrido J."/>
        </authorList>
    </citation>
    <scope>NUCLEOTIDE SEQUENCE</scope>
</reference>
<dbReference type="EMBL" id="HBUF01376009">
    <property type="protein sequence ID" value="CAG6728323.1"/>
    <property type="molecule type" value="Transcribed_RNA"/>
</dbReference>
<accession>A0A8D9DSD9</accession>